<evidence type="ECO:0000256" key="7">
    <source>
        <dbReference type="SAM" id="Phobius"/>
    </source>
</evidence>
<dbReference type="PROSITE" id="PS01348">
    <property type="entry name" value="MRAY_2"/>
    <property type="match status" value="1"/>
</dbReference>
<dbReference type="Pfam" id="PF00953">
    <property type="entry name" value="Glycos_transf_4"/>
    <property type="match status" value="1"/>
</dbReference>
<dbReference type="GO" id="GO:0016780">
    <property type="term" value="F:phosphotransferase activity, for other substituted phosphate groups"/>
    <property type="evidence" value="ECO:0007669"/>
    <property type="project" value="InterPro"/>
</dbReference>
<dbReference type="InterPro" id="IPR018480">
    <property type="entry name" value="PNAcMuramoyl-5peptid_Trfase_CS"/>
</dbReference>
<reference evidence="8" key="1">
    <citation type="submission" date="2016-10" db="EMBL/GenBank/DDBJ databases">
        <authorList>
            <person name="de Groot N.N."/>
        </authorList>
    </citation>
    <scope>NUCLEOTIDE SEQUENCE</scope>
</reference>
<gene>
    <name evidence="8" type="ORF">MNB_SV-10-597</name>
</gene>
<keyword evidence="6 7" id="KW-0472">Membrane</keyword>
<sequence length="334" mass="37083">MLFESVSIFFLSAVLVWIVRHYAPVLGLVDVPNARSTHNVITPRGGGIGFLLSLFLLFPFFHPDLLLQYKWTFAAILMVFLTGILDDHHDTSPKTKFIVIFIATVFLDLDGIVINELGSFFGKNLTLGWLALPFTMFAVSGFTNASNLIDGLDGLSSSIGIIIFGAFMLIGYQHYDLFLFTLSGCFIAALSAFLLFNWYPASIFMGDSGSLTVGFVISVLAIKALAYIPTVSVLFIAAVPILDTLTAMIRRKLSGRSAFSADRCHVHHIVKHFFSENTRKTVFALGMLQLVYSLTGLQMNKNTDEGFLLVLFLLNVVLFYLFLAAMIKRQKQEC</sequence>
<dbReference type="PANTHER" id="PTHR22926:SF3">
    <property type="entry name" value="UNDECAPRENYL-PHOSPHATE ALPHA-N-ACETYLGLUCOSAMINYL 1-PHOSPHATE TRANSFERASE"/>
    <property type="match status" value="1"/>
</dbReference>
<keyword evidence="3 8" id="KW-0808">Transferase</keyword>
<dbReference type="GO" id="GO:0005886">
    <property type="term" value="C:plasma membrane"/>
    <property type="evidence" value="ECO:0007669"/>
    <property type="project" value="UniProtKB-SubCell"/>
</dbReference>
<evidence type="ECO:0000256" key="6">
    <source>
        <dbReference type="ARBA" id="ARBA00023136"/>
    </source>
</evidence>
<accession>A0A1W1CJ28</accession>
<evidence type="ECO:0000256" key="4">
    <source>
        <dbReference type="ARBA" id="ARBA00022692"/>
    </source>
</evidence>
<dbReference type="GO" id="GO:0009103">
    <property type="term" value="P:lipopolysaccharide biosynthetic process"/>
    <property type="evidence" value="ECO:0007669"/>
    <property type="project" value="TreeGrafter"/>
</dbReference>
<keyword evidence="5 7" id="KW-1133">Transmembrane helix</keyword>
<feature type="transmembrane region" description="Helical" evidence="7">
    <location>
        <begin position="281"/>
        <end position="300"/>
    </location>
</feature>
<evidence type="ECO:0000256" key="2">
    <source>
        <dbReference type="ARBA" id="ARBA00022475"/>
    </source>
</evidence>
<feature type="transmembrane region" description="Helical" evidence="7">
    <location>
        <begin position="6"/>
        <end position="29"/>
    </location>
</feature>
<proteinExistence type="predicted"/>
<dbReference type="GO" id="GO:0044038">
    <property type="term" value="P:cell wall macromolecule biosynthetic process"/>
    <property type="evidence" value="ECO:0007669"/>
    <property type="project" value="TreeGrafter"/>
</dbReference>
<feature type="transmembrane region" description="Helical" evidence="7">
    <location>
        <begin position="97"/>
        <end position="114"/>
    </location>
</feature>
<feature type="transmembrane region" description="Helical" evidence="7">
    <location>
        <begin position="126"/>
        <end position="145"/>
    </location>
</feature>
<evidence type="ECO:0000256" key="5">
    <source>
        <dbReference type="ARBA" id="ARBA00022989"/>
    </source>
</evidence>
<protein>
    <submittedName>
        <fullName evidence="8">Undecaprenyl-phosphate N-acetylglucosaminyl 1-phosphate transferase</fullName>
        <ecNumber evidence="8">2.7.8.-</ecNumber>
    </submittedName>
</protein>
<dbReference type="EMBL" id="FPHL01000040">
    <property type="protein sequence ID" value="SFV65681.1"/>
    <property type="molecule type" value="Genomic_DNA"/>
</dbReference>
<dbReference type="InterPro" id="IPR000715">
    <property type="entry name" value="Glycosyl_transferase_4"/>
</dbReference>
<feature type="transmembrane region" description="Helical" evidence="7">
    <location>
        <begin position="306"/>
        <end position="327"/>
    </location>
</feature>
<name>A0A1W1CJ28_9ZZZZ</name>
<feature type="transmembrane region" description="Helical" evidence="7">
    <location>
        <begin position="228"/>
        <end position="249"/>
    </location>
</feature>
<dbReference type="EC" id="2.7.8.-" evidence="8"/>
<dbReference type="PANTHER" id="PTHR22926">
    <property type="entry name" value="PHOSPHO-N-ACETYLMURAMOYL-PENTAPEPTIDE-TRANSFERASE"/>
    <property type="match status" value="1"/>
</dbReference>
<dbReference type="CDD" id="cd06853">
    <property type="entry name" value="GT_WecA_like"/>
    <property type="match status" value="1"/>
</dbReference>
<dbReference type="GO" id="GO:0071555">
    <property type="term" value="P:cell wall organization"/>
    <property type="evidence" value="ECO:0007669"/>
    <property type="project" value="TreeGrafter"/>
</dbReference>
<keyword evidence="2" id="KW-1003">Cell membrane</keyword>
<dbReference type="AlphaFoldDB" id="A0A1W1CJ28"/>
<organism evidence="8">
    <name type="scientific">hydrothermal vent metagenome</name>
    <dbReference type="NCBI Taxonomy" id="652676"/>
    <lineage>
        <taxon>unclassified sequences</taxon>
        <taxon>metagenomes</taxon>
        <taxon>ecological metagenomes</taxon>
    </lineage>
</organism>
<evidence type="ECO:0000256" key="3">
    <source>
        <dbReference type="ARBA" id="ARBA00022679"/>
    </source>
</evidence>
<comment type="subcellular location">
    <subcellularLocation>
        <location evidence="1">Cell membrane</location>
        <topology evidence="1">Multi-pass membrane protein</topology>
    </subcellularLocation>
</comment>
<keyword evidence="4 7" id="KW-0812">Transmembrane</keyword>
<feature type="transmembrane region" description="Helical" evidence="7">
    <location>
        <begin position="41"/>
        <end position="61"/>
    </location>
</feature>
<feature type="transmembrane region" description="Helical" evidence="7">
    <location>
        <begin position="152"/>
        <end position="171"/>
    </location>
</feature>
<feature type="transmembrane region" description="Helical" evidence="7">
    <location>
        <begin position="177"/>
        <end position="196"/>
    </location>
</feature>
<feature type="transmembrane region" description="Helical" evidence="7">
    <location>
        <begin position="67"/>
        <end position="85"/>
    </location>
</feature>
<evidence type="ECO:0000256" key="1">
    <source>
        <dbReference type="ARBA" id="ARBA00004651"/>
    </source>
</evidence>
<evidence type="ECO:0000313" key="8">
    <source>
        <dbReference type="EMBL" id="SFV65681.1"/>
    </source>
</evidence>